<keyword evidence="3" id="KW-1185">Reference proteome</keyword>
<dbReference type="Pfam" id="PF03140">
    <property type="entry name" value="DUF247"/>
    <property type="match status" value="2"/>
</dbReference>
<accession>A0A5J5B5D8</accession>
<keyword evidence="1" id="KW-1133">Transmembrane helix</keyword>
<dbReference type="PANTHER" id="PTHR31170">
    <property type="entry name" value="BNAC04G53230D PROTEIN"/>
    <property type="match status" value="1"/>
</dbReference>
<protein>
    <submittedName>
        <fullName evidence="2">Uncharacterized protein</fullName>
    </submittedName>
</protein>
<sequence>MTEQTSDPISIRIDEDLAHLSSTISKPHIFRVPARLRLENEQAYEPEIVAIGPYHHGLIHEVFCSSFAEMVPPRVPERNGGNPELEFIKCTTELRDAGIKFKILTESTSLLDIKFENGVLKIPPFIVDDNTESIFRNLIAYEQYLPSIYCRYVTDYMIFMDRLVNSAKDAAKLRKYGIIDNWLGDDEVVSIMFNRIANKICINSTMFCYWKVFKNVNKYCGKHRNIWLAKLRRNYFNSPWSIISFLAAFTLLILTFIQTGFSIVS</sequence>
<feature type="transmembrane region" description="Helical" evidence="1">
    <location>
        <begin position="240"/>
        <end position="264"/>
    </location>
</feature>
<dbReference type="AlphaFoldDB" id="A0A5J5B5D8"/>
<dbReference type="InterPro" id="IPR004158">
    <property type="entry name" value="DUF247_pln"/>
</dbReference>
<dbReference type="EMBL" id="CM018038">
    <property type="protein sequence ID" value="KAA8538455.1"/>
    <property type="molecule type" value="Genomic_DNA"/>
</dbReference>
<evidence type="ECO:0000313" key="3">
    <source>
        <dbReference type="Proteomes" id="UP000325577"/>
    </source>
</evidence>
<organism evidence="2 3">
    <name type="scientific">Nyssa sinensis</name>
    <dbReference type="NCBI Taxonomy" id="561372"/>
    <lineage>
        <taxon>Eukaryota</taxon>
        <taxon>Viridiplantae</taxon>
        <taxon>Streptophyta</taxon>
        <taxon>Embryophyta</taxon>
        <taxon>Tracheophyta</taxon>
        <taxon>Spermatophyta</taxon>
        <taxon>Magnoliopsida</taxon>
        <taxon>eudicotyledons</taxon>
        <taxon>Gunneridae</taxon>
        <taxon>Pentapetalae</taxon>
        <taxon>asterids</taxon>
        <taxon>Cornales</taxon>
        <taxon>Nyssaceae</taxon>
        <taxon>Nyssa</taxon>
    </lineage>
</organism>
<dbReference type="OrthoDB" id="591587at2759"/>
<proteinExistence type="predicted"/>
<name>A0A5J5B5D8_9ASTE</name>
<keyword evidence="1" id="KW-0472">Membrane</keyword>
<evidence type="ECO:0000313" key="2">
    <source>
        <dbReference type="EMBL" id="KAA8538455.1"/>
    </source>
</evidence>
<dbReference type="Proteomes" id="UP000325577">
    <property type="component" value="Linkage Group LG15"/>
</dbReference>
<gene>
    <name evidence="2" type="ORF">F0562_027999</name>
</gene>
<dbReference type="PANTHER" id="PTHR31170:SF17">
    <property type="match status" value="1"/>
</dbReference>
<evidence type="ECO:0000256" key="1">
    <source>
        <dbReference type="SAM" id="Phobius"/>
    </source>
</evidence>
<keyword evidence="1" id="KW-0812">Transmembrane</keyword>
<reference evidence="2 3" key="1">
    <citation type="submission" date="2019-09" db="EMBL/GenBank/DDBJ databases">
        <title>A chromosome-level genome assembly of the Chinese tupelo Nyssa sinensis.</title>
        <authorList>
            <person name="Yang X."/>
            <person name="Kang M."/>
            <person name="Yang Y."/>
            <person name="Xiong H."/>
            <person name="Wang M."/>
            <person name="Zhang Z."/>
            <person name="Wang Z."/>
            <person name="Wu H."/>
            <person name="Ma T."/>
            <person name="Liu J."/>
            <person name="Xi Z."/>
        </authorList>
    </citation>
    <scope>NUCLEOTIDE SEQUENCE [LARGE SCALE GENOMIC DNA]</scope>
    <source>
        <strain evidence="2">J267</strain>
        <tissue evidence="2">Leaf</tissue>
    </source>
</reference>